<sequence>MTKLLKASLLLATPLLFAYGDNDNRSMDDGMTLSLGFEGSAGILEQSWGTASTATPTAGDALGGTLSHAFNKTTFRYGESNEKLPNYNFGGSAIVRTQLAEDFKLMLRFGISTGADDAKMFGTAAIGAAVSDGANPTVASESTWKSKMALAPAAFLGYDCLYVGAEYFMQEFEISGHGVAFEKSAGFKENQILFGLRGEMNYDMEDISLIVSVEAMSNFSAKSDSEADSYYKNLITNQQESTGHIDSVKYDVAATANAADIAHSSTHTNITRVSVNIGMMFVDF</sequence>
<reference evidence="2 3" key="1">
    <citation type="journal article" date="2022" name="Nat. Microbiol.">
        <title>The microbiome of a bacterivorous marine choanoflagellate contains a resource-demanding obligate bacterial associate.</title>
        <authorList>
            <person name="Needham D.M."/>
            <person name="Poirier C."/>
            <person name="Bachy C."/>
            <person name="George E.E."/>
            <person name="Wilken S."/>
            <person name="Yung C.C.M."/>
            <person name="Limardo A.J."/>
            <person name="Morando M."/>
            <person name="Sudek L."/>
            <person name="Malmstrom R.R."/>
            <person name="Keeling P.J."/>
            <person name="Santoro A.E."/>
            <person name="Worden A.Z."/>
        </authorList>
    </citation>
    <scope>NUCLEOTIDE SEQUENCE [LARGE SCALE GENOMIC DNA]</scope>
    <source>
        <strain evidence="2 3">Comchoano-2</strain>
    </source>
</reference>
<keyword evidence="3" id="KW-1185">Reference proteome</keyword>
<dbReference type="EMBL" id="JAKUDN010000002">
    <property type="protein sequence ID" value="MCP8352466.1"/>
    <property type="molecule type" value="Genomic_DNA"/>
</dbReference>
<organism evidence="2 3">
    <name type="scientific">Candidatus Synchoanobacter obligatus</name>
    <dbReference type="NCBI Taxonomy" id="2919597"/>
    <lineage>
        <taxon>Bacteria</taxon>
        <taxon>Pseudomonadati</taxon>
        <taxon>Pseudomonadota</taxon>
        <taxon>Gammaproteobacteria</taxon>
        <taxon>Candidatus Comchoanobacterales</taxon>
        <taxon>Candidatus Comchoanobacteraceae</taxon>
        <taxon>Candidatus Synchoanobacter</taxon>
    </lineage>
</organism>
<accession>A0ABT1L5M1</accession>
<comment type="caution">
    <text evidence="2">The sequence shown here is derived from an EMBL/GenBank/DDBJ whole genome shotgun (WGS) entry which is preliminary data.</text>
</comment>
<dbReference type="Proteomes" id="UP001320768">
    <property type="component" value="Unassembled WGS sequence"/>
</dbReference>
<evidence type="ECO:0000256" key="1">
    <source>
        <dbReference type="SAM" id="SignalP"/>
    </source>
</evidence>
<evidence type="ECO:0008006" key="4">
    <source>
        <dbReference type="Google" id="ProtNLM"/>
    </source>
</evidence>
<gene>
    <name evidence="2" type="ORF">MKS91_04090</name>
</gene>
<proteinExistence type="predicted"/>
<keyword evidence="1" id="KW-0732">Signal</keyword>
<feature type="signal peptide" evidence="1">
    <location>
        <begin position="1"/>
        <end position="18"/>
    </location>
</feature>
<feature type="chain" id="PRO_5046741723" description="Outer membrane protein beta-barrel domain-containing protein" evidence="1">
    <location>
        <begin position="19"/>
        <end position="284"/>
    </location>
</feature>
<evidence type="ECO:0000313" key="3">
    <source>
        <dbReference type="Proteomes" id="UP001320768"/>
    </source>
</evidence>
<name>A0ABT1L5M1_9GAMM</name>
<evidence type="ECO:0000313" key="2">
    <source>
        <dbReference type="EMBL" id="MCP8352466.1"/>
    </source>
</evidence>
<dbReference type="RefSeq" id="WP_258569571.1">
    <property type="nucleotide sequence ID" value="NZ_JAKUDN010000002.1"/>
</dbReference>
<protein>
    <recommendedName>
        <fullName evidence="4">Outer membrane protein beta-barrel domain-containing protein</fullName>
    </recommendedName>
</protein>